<dbReference type="AlphaFoldDB" id="A0A0E4FZ02"/>
<dbReference type="Proteomes" id="UP000063308">
    <property type="component" value="Chromosome"/>
</dbReference>
<evidence type="ECO:0000313" key="2">
    <source>
        <dbReference type="Proteomes" id="UP000063308"/>
    </source>
</evidence>
<reference evidence="1 2" key="1">
    <citation type="submission" date="2014-11" db="EMBL/GenBank/DDBJ databases">
        <title>Symbiosis island explosion on the genome of extra-slow-growing strains of soybean bradyrhizobia with massive insertion sequences.</title>
        <authorList>
            <person name="Iida T."/>
            <person name="Minamisawa K."/>
        </authorList>
    </citation>
    <scope>NUCLEOTIDE SEQUENCE [LARGE SCALE GENOMIC DNA]</scope>
    <source>
        <strain evidence="1 2">NK6</strain>
    </source>
</reference>
<protein>
    <submittedName>
        <fullName evidence="1">Uncharacterized protein</fullName>
    </submittedName>
</protein>
<organism evidence="1 2">
    <name type="scientific">Bradyrhizobium diazoefficiens</name>
    <dbReference type="NCBI Taxonomy" id="1355477"/>
    <lineage>
        <taxon>Bacteria</taxon>
        <taxon>Pseudomonadati</taxon>
        <taxon>Pseudomonadota</taxon>
        <taxon>Alphaproteobacteria</taxon>
        <taxon>Hyphomicrobiales</taxon>
        <taxon>Nitrobacteraceae</taxon>
        <taxon>Bradyrhizobium</taxon>
    </lineage>
</organism>
<dbReference type="EMBL" id="AP014685">
    <property type="protein sequence ID" value="BAR58322.1"/>
    <property type="molecule type" value="Genomic_DNA"/>
</dbReference>
<gene>
    <name evidence="1" type="ORF">NK6_5163</name>
</gene>
<sequence>MPSVTATASALSGNSFGIFELDCDLDRTGTTG</sequence>
<evidence type="ECO:0000313" key="1">
    <source>
        <dbReference type="EMBL" id="BAR58322.1"/>
    </source>
</evidence>
<accession>A0A0E4FZ02</accession>
<name>A0A0E4FZ02_9BRAD</name>
<proteinExistence type="predicted"/>